<dbReference type="PANTHER" id="PTHR28071">
    <property type="entry name" value="REDOX PROTEIN FMP46, MITOCHONDRIAL-RELATED"/>
    <property type="match status" value="1"/>
</dbReference>
<keyword evidence="4" id="KW-0809">Transit peptide</keyword>
<comment type="subcellular location">
    <subcellularLocation>
        <location evidence="2">Mitochondrion</location>
    </subcellularLocation>
</comment>
<dbReference type="AlphaFoldDB" id="A0AA39UXD8"/>
<gene>
    <name evidence="7" type="ORF">JMJ35_010245</name>
</gene>
<dbReference type="GO" id="GO:0005739">
    <property type="term" value="C:mitochondrion"/>
    <property type="evidence" value="ECO:0007669"/>
    <property type="project" value="UniProtKB-SubCell"/>
</dbReference>
<dbReference type="Pfam" id="PF07955">
    <property type="entry name" value="DUF1687"/>
    <property type="match status" value="1"/>
</dbReference>
<evidence type="ECO:0000313" key="8">
    <source>
        <dbReference type="Proteomes" id="UP001166286"/>
    </source>
</evidence>
<protein>
    <submittedName>
        <fullName evidence="7">Uncharacterized protein</fullName>
    </submittedName>
</protein>
<keyword evidence="6" id="KW-0496">Mitochondrion</keyword>
<dbReference type="InterPro" id="IPR036249">
    <property type="entry name" value="Thioredoxin-like_sf"/>
</dbReference>
<comment type="function">
    <text evidence="1">Putative mitochondrial redox protein which could be involved in the reduction of small toxic molecules.</text>
</comment>
<proteinExistence type="inferred from homology"/>
<organism evidence="7 8">
    <name type="scientific">Cladonia borealis</name>
    <dbReference type="NCBI Taxonomy" id="184061"/>
    <lineage>
        <taxon>Eukaryota</taxon>
        <taxon>Fungi</taxon>
        <taxon>Dikarya</taxon>
        <taxon>Ascomycota</taxon>
        <taxon>Pezizomycotina</taxon>
        <taxon>Lecanoromycetes</taxon>
        <taxon>OSLEUM clade</taxon>
        <taxon>Lecanoromycetidae</taxon>
        <taxon>Lecanorales</taxon>
        <taxon>Lecanorineae</taxon>
        <taxon>Cladoniaceae</taxon>
        <taxon>Cladonia</taxon>
    </lineage>
</organism>
<dbReference type="Proteomes" id="UP001166286">
    <property type="component" value="Unassembled WGS sequence"/>
</dbReference>
<evidence type="ECO:0000256" key="4">
    <source>
        <dbReference type="ARBA" id="ARBA00022946"/>
    </source>
</evidence>
<comment type="caution">
    <text evidence="7">The sequence shown here is derived from an EMBL/GenBank/DDBJ whole genome shotgun (WGS) entry which is preliminary data.</text>
</comment>
<evidence type="ECO:0000313" key="7">
    <source>
        <dbReference type="EMBL" id="KAK0507207.1"/>
    </source>
</evidence>
<dbReference type="GO" id="GO:0016491">
    <property type="term" value="F:oxidoreductase activity"/>
    <property type="evidence" value="ECO:0007669"/>
    <property type="project" value="UniProtKB-KW"/>
</dbReference>
<keyword evidence="5" id="KW-0560">Oxidoreductase</keyword>
<sequence>MFRFHKGLDVITLFHKPSTPASLRVLTLLKQISAEASESATVDQAADHSGQNKLQRSDFELNVTEEPPTGDQLKTIIEYAGERKASQIVDGARDALDAMHKLSQDKNKFKAPVVVDWNNGRAVVGENESEIMKMIGQIPK</sequence>
<evidence type="ECO:0000256" key="3">
    <source>
        <dbReference type="ARBA" id="ARBA00009734"/>
    </source>
</evidence>
<dbReference type="PANTHER" id="PTHR28071:SF1">
    <property type="entry name" value="REDOX PROTEIN FMP46, MITOCHONDRIAL-RELATED"/>
    <property type="match status" value="1"/>
</dbReference>
<reference evidence="7" key="1">
    <citation type="submission" date="2023-03" db="EMBL/GenBank/DDBJ databases">
        <title>Complete genome of Cladonia borealis.</title>
        <authorList>
            <person name="Park H."/>
        </authorList>
    </citation>
    <scope>NUCLEOTIDE SEQUENCE</scope>
    <source>
        <strain evidence="7">ANT050790</strain>
    </source>
</reference>
<dbReference type="InterPro" id="IPR012882">
    <property type="entry name" value="Fmp46"/>
</dbReference>
<evidence type="ECO:0000256" key="5">
    <source>
        <dbReference type="ARBA" id="ARBA00023002"/>
    </source>
</evidence>
<evidence type="ECO:0000256" key="1">
    <source>
        <dbReference type="ARBA" id="ARBA00002963"/>
    </source>
</evidence>
<dbReference type="EMBL" id="JAFEKC020000024">
    <property type="protein sequence ID" value="KAK0507207.1"/>
    <property type="molecule type" value="Genomic_DNA"/>
</dbReference>
<evidence type="ECO:0000256" key="2">
    <source>
        <dbReference type="ARBA" id="ARBA00004173"/>
    </source>
</evidence>
<evidence type="ECO:0000256" key="6">
    <source>
        <dbReference type="ARBA" id="ARBA00023128"/>
    </source>
</evidence>
<dbReference type="Gene3D" id="3.40.30.10">
    <property type="entry name" value="Glutaredoxin"/>
    <property type="match status" value="1"/>
</dbReference>
<comment type="similarity">
    <text evidence="3">Belongs to the FMP46 family.</text>
</comment>
<dbReference type="SUPFAM" id="SSF52833">
    <property type="entry name" value="Thioredoxin-like"/>
    <property type="match status" value="1"/>
</dbReference>
<keyword evidence="8" id="KW-1185">Reference proteome</keyword>
<name>A0AA39UXD8_9LECA</name>
<accession>A0AA39UXD8</accession>